<evidence type="ECO:0000256" key="6">
    <source>
        <dbReference type="ARBA" id="ARBA00023295"/>
    </source>
</evidence>
<evidence type="ECO:0000256" key="7">
    <source>
        <dbReference type="SAM" id="MobiDB-lite"/>
    </source>
</evidence>
<evidence type="ECO:0000259" key="8">
    <source>
        <dbReference type="Pfam" id="PF01120"/>
    </source>
</evidence>
<keyword evidence="10" id="KW-1185">Reference proteome</keyword>
<feature type="domain" description="Glycoside hydrolase family 29 N-terminal" evidence="8">
    <location>
        <begin position="45"/>
        <end position="379"/>
    </location>
</feature>
<dbReference type="PANTHER" id="PTHR10030:SF37">
    <property type="entry name" value="ALPHA-L-FUCOSIDASE-RELATED"/>
    <property type="match status" value="1"/>
</dbReference>
<dbReference type="InterPro" id="IPR000933">
    <property type="entry name" value="Glyco_hydro_29"/>
</dbReference>
<organism evidence="9 10">
    <name type="scientific">Paenibacillus plantarum</name>
    <dbReference type="NCBI Taxonomy" id="2654975"/>
    <lineage>
        <taxon>Bacteria</taxon>
        <taxon>Bacillati</taxon>
        <taxon>Bacillota</taxon>
        <taxon>Bacilli</taxon>
        <taxon>Bacillales</taxon>
        <taxon>Paenibacillaceae</taxon>
        <taxon>Paenibacillus</taxon>
    </lineage>
</organism>
<comment type="similarity">
    <text evidence="2">Belongs to the glycosyl hydrolase 29 family.</text>
</comment>
<evidence type="ECO:0000313" key="10">
    <source>
        <dbReference type="Proteomes" id="UP000653578"/>
    </source>
</evidence>
<keyword evidence="4" id="KW-0732">Signal</keyword>
<comment type="function">
    <text evidence="1">Alpha-L-fucosidase is responsible for hydrolyzing the alpha-1,6-linked fucose joined to the reducing-end N-acetylglucosamine of the carbohydrate moieties of glycoproteins.</text>
</comment>
<name>A0ABX1X3B1_9BACL</name>
<evidence type="ECO:0000256" key="1">
    <source>
        <dbReference type="ARBA" id="ARBA00004071"/>
    </source>
</evidence>
<dbReference type="PRINTS" id="PR00741">
    <property type="entry name" value="GLHYDRLASE29"/>
</dbReference>
<evidence type="ECO:0000256" key="3">
    <source>
        <dbReference type="ARBA" id="ARBA00012662"/>
    </source>
</evidence>
<keyword evidence="6" id="KW-0326">Glycosidase</keyword>
<evidence type="ECO:0000256" key="5">
    <source>
        <dbReference type="ARBA" id="ARBA00022801"/>
    </source>
</evidence>
<dbReference type="EMBL" id="WHNY01000004">
    <property type="protein sequence ID" value="NOU62599.1"/>
    <property type="molecule type" value="Genomic_DNA"/>
</dbReference>
<dbReference type="PANTHER" id="PTHR10030">
    <property type="entry name" value="ALPHA-L-FUCOSIDASE"/>
    <property type="match status" value="1"/>
</dbReference>
<dbReference type="InterPro" id="IPR016286">
    <property type="entry name" value="FUC_metazoa-typ"/>
</dbReference>
<dbReference type="Proteomes" id="UP000653578">
    <property type="component" value="Unassembled WGS sequence"/>
</dbReference>
<dbReference type="SMART" id="SM00812">
    <property type="entry name" value="Alpha_L_fucos"/>
    <property type="match status" value="1"/>
</dbReference>
<dbReference type="RefSeq" id="WP_171628414.1">
    <property type="nucleotide sequence ID" value="NZ_WHNY01000004.1"/>
</dbReference>
<dbReference type="SUPFAM" id="SSF51445">
    <property type="entry name" value="(Trans)glycosidases"/>
    <property type="match status" value="1"/>
</dbReference>
<keyword evidence="5" id="KW-0378">Hydrolase</keyword>
<accession>A0ABX1X3B1</accession>
<sequence length="478" mass="54540">MTTRNDEARDHMKAKERKESSDAVALQHAVIGHADYPLFERLYSPNSHPDTAWFETAALGLFIHWGISAVDGECDLSWGMMAGKPWEASIGEEKTILPEDYFRLAERFRPKSNPAEEWLSGAAEAGFRYAVLTTRHHDGFSLWPSKWGQFNTAFTLNGRDFVGEFVEACRRNGLKVGLYYSPPDWYYNRHYMSFHYGSAAGSGATSFAGRAHYGMHHEPIQLQPQPQGWHEQFLAYIRGQVMELLTQYGKIDMLWFDGGRDLSDAISIEEIRKFQPGILINTRMHGVGDFDTPECHMPKERPVGRWEHCNIWAEGPWWAYIRSSEQYRPASWMLSRLAEVRAWGGNFLVNIGPKADGTLPEDISVRFAEVREWMRHSGESIYDVKGGPYPECSNVPVTCGWAYWYYHLLPGMEGPVILKETTAIPERVFMLRTGHSITFRHEGGHLLLIVPDECRTTLVDVVAIQWTASREGETGDRV</sequence>
<protein>
    <recommendedName>
        <fullName evidence="3">alpha-L-fucosidase</fullName>
        <ecNumber evidence="3">3.2.1.51</ecNumber>
    </recommendedName>
</protein>
<proteinExistence type="inferred from homology"/>
<dbReference type="InterPro" id="IPR057739">
    <property type="entry name" value="Glyco_hydro_29_N"/>
</dbReference>
<evidence type="ECO:0000256" key="4">
    <source>
        <dbReference type="ARBA" id="ARBA00022729"/>
    </source>
</evidence>
<dbReference type="InterPro" id="IPR017853">
    <property type="entry name" value="GH"/>
</dbReference>
<dbReference type="Pfam" id="PF01120">
    <property type="entry name" value="Alpha_L_fucos"/>
    <property type="match status" value="1"/>
</dbReference>
<evidence type="ECO:0000256" key="2">
    <source>
        <dbReference type="ARBA" id="ARBA00007951"/>
    </source>
</evidence>
<dbReference type="EC" id="3.2.1.51" evidence="3"/>
<dbReference type="Gene3D" id="3.20.20.80">
    <property type="entry name" value="Glycosidases"/>
    <property type="match status" value="1"/>
</dbReference>
<comment type="caution">
    <text evidence="9">The sequence shown here is derived from an EMBL/GenBank/DDBJ whole genome shotgun (WGS) entry which is preliminary data.</text>
</comment>
<reference evidence="9 10" key="1">
    <citation type="submission" date="2019-10" db="EMBL/GenBank/DDBJ databases">
        <title>Description of Paenibacillus humi sp. nov.</title>
        <authorList>
            <person name="Carlier A."/>
            <person name="Qi S."/>
        </authorList>
    </citation>
    <scope>NUCLEOTIDE SEQUENCE [LARGE SCALE GENOMIC DNA]</scope>
    <source>
        <strain evidence="9 10">LMG 31461</strain>
    </source>
</reference>
<feature type="region of interest" description="Disordered" evidence="7">
    <location>
        <begin position="1"/>
        <end position="20"/>
    </location>
</feature>
<gene>
    <name evidence="9" type="ORF">GC096_00890</name>
</gene>
<evidence type="ECO:0000313" key="9">
    <source>
        <dbReference type="EMBL" id="NOU62599.1"/>
    </source>
</evidence>